<sequence length="146" mass="16158">MFSCFLNSVFVATLVLTIVVAGSAGRPINHCIKPEDCGPGECCLIGMSRYSVPTCIRHQTVGENCLMGATLQNKTLHYPNGKVIEVFGVYRLFCPCEGGLSCFRAVCQPMLTEGIYRNALYNIDNFDYTALDDNKNNHDNFVEFSP</sequence>
<keyword evidence="1" id="KW-0732">Signal</keyword>
<dbReference type="AlphaFoldDB" id="A0A1V9XCM9"/>
<dbReference type="EMBL" id="MNPL01014861">
    <property type="protein sequence ID" value="OQR71325.1"/>
    <property type="molecule type" value="Genomic_DNA"/>
</dbReference>
<proteinExistence type="predicted"/>
<reference evidence="2 3" key="1">
    <citation type="journal article" date="2017" name="Gigascience">
        <title>Draft genome of the honey bee ectoparasitic mite, Tropilaelaps mercedesae, is shaped by the parasitic life history.</title>
        <authorList>
            <person name="Dong X."/>
            <person name="Armstrong S.D."/>
            <person name="Xia D."/>
            <person name="Makepeace B.L."/>
            <person name="Darby A.C."/>
            <person name="Kadowaki T."/>
        </authorList>
    </citation>
    <scope>NUCLEOTIDE SEQUENCE [LARGE SCALE GENOMIC DNA]</scope>
    <source>
        <strain evidence="2">Wuxi-XJTLU</strain>
    </source>
</reference>
<evidence type="ECO:0000256" key="1">
    <source>
        <dbReference type="SAM" id="SignalP"/>
    </source>
</evidence>
<dbReference type="Proteomes" id="UP000192247">
    <property type="component" value="Unassembled WGS sequence"/>
</dbReference>
<evidence type="ECO:0000313" key="3">
    <source>
        <dbReference type="Proteomes" id="UP000192247"/>
    </source>
</evidence>
<protein>
    <submittedName>
        <fullName evidence="2">Astakine-like</fullName>
    </submittedName>
</protein>
<comment type="caution">
    <text evidence="2">The sequence shown here is derived from an EMBL/GenBank/DDBJ whole genome shotgun (WGS) entry which is preliminary data.</text>
</comment>
<gene>
    <name evidence="2" type="ORF">BIW11_11068</name>
</gene>
<dbReference type="OrthoDB" id="6408184at2759"/>
<feature type="chain" id="PRO_5012664165" evidence="1">
    <location>
        <begin position="26"/>
        <end position="146"/>
    </location>
</feature>
<dbReference type="InParanoid" id="A0A1V9XCM9"/>
<accession>A0A1V9XCM9</accession>
<keyword evidence="3" id="KW-1185">Reference proteome</keyword>
<organism evidence="2 3">
    <name type="scientific">Tropilaelaps mercedesae</name>
    <dbReference type="NCBI Taxonomy" id="418985"/>
    <lineage>
        <taxon>Eukaryota</taxon>
        <taxon>Metazoa</taxon>
        <taxon>Ecdysozoa</taxon>
        <taxon>Arthropoda</taxon>
        <taxon>Chelicerata</taxon>
        <taxon>Arachnida</taxon>
        <taxon>Acari</taxon>
        <taxon>Parasitiformes</taxon>
        <taxon>Mesostigmata</taxon>
        <taxon>Gamasina</taxon>
        <taxon>Dermanyssoidea</taxon>
        <taxon>Laelapidae</taxon>
        <taxon>Tropilaelaps</taxon>
    </lineage>
</organism>
<feature type="signal peptide" evidence="1">
    <location>
        <begin position="1"/>
        <end position="25"/>
    </location>
</feature>
<evidence type="ECO:0000313" key="2">
    <source>
        <dbReference type="EMBL" id="OQR71325.1"/>
    </source>
</evidence>
<dbReference type="Gene3D" id="2.10.80.10">
    <property type="entry name" value="Lipase, subunit A"/>
    <property type="match status" value="1"/>
</dbReference>
<name>A0A1V9XCM9_9ACAR</name>